<name>A0A2G8LFV1_STIJA</name>
<gene>
    <name evidence="1" type="ORF">BSL78_03994</name>
</gene>
<dbReference type="PANTHER" id="PTHR47331:SF5">
    <property type="entry name" value="RIBONUCLEASE H"/>
    <property type="match status" value="1"/>
</dbReference>
<dbReference type="PANTHER" id="PTHR47331">
    <property type="entry name" value="PHD-TYPE DOMAIN-CONTAINING PROTEIN"/>
    <property type="match status" value="1"/>
</dbReference>
<protein>
    <recommendedName>
        <fullName evidence="3">Reverse transcriptase domain-containing protein</fullName>
    </recommendedName>
</protein>
<comment type="caution">
    <text evidence="1">The sequence shown here is derived from an EMBL/GenBank/DDBJ whole genome shotgun (WGS) entry which is preliminary data.</text>
</comment>
<dbReference type="EMBL" id="MRZV01000093">
    <property type="protein sequence ID" value="PIK59112.1"/>
    <property type="molecule type" value="Genomic_DNA"/>
</dbReference>
<organism evidence="1 2">
    <name type="scientific">Stichopus japonicus</name>
    <name type="common">Sea cucumber</name>
    <dbReference type="NCBI Taxonomy" id="307972"/>
    <lineage>
        <taxon>Eukaryota</taxon>
        <taxon>Metazoa</taxon>
        <taxon>Echinodermata</taxon>
        <taxon>Eleutherozoa</taxon>
        <taxon>Echinozoa</taxon>
        <taxon>Holothuroidea</taxon>
        <taxon>Aspidochirotacea</taxon>
        <taxon>Aspidochirotida</taxon>
        <taxon>Stichopodidae</taxon>
        <taxon>Apostichopus</taxon>
    </lineage>
</organism>
<dbReference type="AlphaFoldDB" id="A0A2G8LFV1"/>
<dbReference type="OrthoDB" id="10051210at2759"/>
<dbReference type="SUPFAM" id="SSF56672">
    <property type="entry name" value="DNA/RNA polymerases"/>
    <property type="match status" value="1"/>
</dbReference>
<sequence>MCDVEKMFHRFHVSPEDRDYLRFLWYKGGDTKKEPLEYRMNVHLFGATSSPGCANFGMKHLSRMFEEEFSLAAPFLRQDFYVDDGVTSVKNAREAKELIKEACELCSKGNLRLHKFVSNDRSVIEDIPLSERATDVQDIDLSRDKLPVERTLGIHWNIEDDSFTFQIGLKERPDTRRGILSVVRAFMILWDSLRHLCWKGKPFCKGCVNRALHGMSQSLMNCVHGGRSGRVISLT</sequence>
<dbReference type="Proteomes" id="UP000230750">
    <property type="component" value="Unassembled WGS sequence"/>
</dbReference>
<evidence type="ECO:0008006" key="3">
    <source>
        <dbReference type="Google" id="ProtNLM"/>
    </source>
</evidence>
<reference evidence="1 2" key="1">
    <citation type="journal article" date="2017" name="PLoS Biol.">
        <title>The sea cucumber genome provides insights into morphological evolution and visceral regeneration.</title>
        <authorList>
            <person name="Zhang X."/>
            <person name="Sun L."/>
            <person name="Yuan J."/>
            <person name="Sun Y."/>
            <person name="Gao Y."/>
            <person name="Zhang L."/>
            <person name="Li S."/>
            <person name="Dai H."/>
            <person name="Hamel J.F."/>
            <person name="Liu C."/>
            <person name="Yu Y."/>
            <person name="Liu S."/>
            <person name="Lin W."/>
            <person name="Guo K."/>
            <person name="Jin S."/>
            <person name="Xu P."/>
            <person name="Storey K.B."/>
            <person name="Huan P."/>
            <person name="Zhang T."/>
            <person name="Zhou Y."/>
            <person name="Zhang J."/>
            <person name="Lin C."/>
            <person name="Li X."/>
            <person name="Xing L."/>
            <person name="Huo D."/>
            <person name="Sun M."/>
            <person name="Wang L."/>
            <person name="Mercier A."/>
            <person name="Li F."/>
            <person name="Yang H."/>
            <person name="Xiang J."/>
        </authorList>
    </citation>
    <scope>NUCLEOTIDE SEQUENCE [LARGE SCALE GENOMIC DNA]</scope>
    <source>
        <strain evidence="1">Shaxun</strain>
        <tissue evidence="1">Muscle</tissue>
    </source>
</reference>
<evidence type="ECO:0000313" key="1">
    <source>
        <dbReference type="EMBL" id="PIK59112.1"/>
    </source>
</evidence>
<accession>A0A2G8LFV1</accession>
<evidence type="ECO:0000313" key="2">
    <source>
        <dbReference type="Proteomes" id="UP000230750"/>
    </source>
</evidence>
<keyword evidence="2" id="KW-1185">Reference proteome</keyword>
<dbReference type="InterPro" id="IPR043502">
    <property type="entry name" value="DNA/RNA_pol_sf"/>
</dbReference>
<proteinExistence type="predicted"/>
<dbReference type="STRING" id="307972.A0A2G8LFV1"/>